<evidence type="ECO:0000256" key="5">
    <source>
        <dbReference type="SAM" id="Phobius"/>
    </source>
</evidence>
<name>A0AAF0XSY7_DAUCS</name>
<evidence type="ECO:0000313" key="7">
    <source>
        <dbReference type="EMBL" id="WOH13405.1"/>
    </source>
</evidence>
<dbReference type="Pfam" id="PF13639">
    <property type="entry name" value="zf-RING_2"/>
    <property type="match status" value="1"/>
</dbReference>
<keyword evidence="2 4" id="KW-0863">Zinc-finger</keyword>
<protein>
    <recommendedName>
        <fullName evidence="6">RING-type domain-containing protein</fullName>
    </recommendedName>
</protein>
<evidence type="ECO:0000256" key="1">
    <source>
        <dbReference type="ARBA" id="ARBA00022723"/>
    </source>
</evidence>
<dbReference type="PANTHER" id="PTHR45969:SF55">
    <property type="entry name" value="OS07G0686300 PROTEIN"/>
    <property type="match status" value="1"/>
</dbReference>
<proteinExistence type="predicted"/>
<feature type="transmembrane region" description="Helical" evidence="5">
    <location>
        <begin position="12"/>
        <end position="36"/>
    </location>
</feature>
<reference evidence="7" key="1">
    <citation type="journal article" date="2016" name="Nat. Genet.">
        <title>A high-quality carrot genome assembly provides new insights into carotenoid accumulation and asterid genome evolution.</title>
        <authorList>
            <person name="Iorizzo M."/>
            <person name="Ellison S."/>
            <person name="Senalik D."/>
            <person name="Zeng P."/>
            <person name="Satapoomin P."/>
            <person name="Huang J."/>
            <person name="Bowman M."/>
            <person name="Iovene M."/>
            <person name="Sanseverino W."/>
            <person name="Cavagnaro P."/>
            <person name="Yildiz M."/>
            <person name="Macko-Podgorni A."/>
            <person name="Moranska E."/>
            <person name="Grzebelus E."/>
            <person name="Grzebelus D."/>
            <person name="Ashrafi H."/>
            <person name="Zheng Z."/>
            <person name="Cheng S."/>
            <person name="Spooner D."/>
            <person name="Van Deynze A."/>
            <person name="Simon P."/>
        </authorList>
    </citation>
    <scope>NUCLEOTIDE SEQUENCE</scope>
    <source>
        <tissue evidence="7">Leaf</tissue>
    </source>
</reference>
<keyword evidence="8" id="KW-1185">Reference proteome</keyword>
<dbReference type="GO" id="GO:0016567">
    <property type="term" value="P:protein ubiquitination"/>
    <property type="evidence" value="ECO:0007669"/>
    <property type="project" value="TreeGrafter"/>
</dbReference>
<gene>
    <name evidence="7" type="ORF">DCAR_0832915</name>
</gene>
<dbReference type="GO" id="GO:0008270">
    <property type="term" value="F:zinc ion binding"/>
    <property type="evidence" value="ECO:0007669"/>
    <property type="project" value="UniProtKB-KW"/>
</dbReference>
<sequence length="156" mass="17421">MNHKLSSEANIFLILLLFTAFLICISHKLILIKNLLLYFSKISKKRYPNGVRQGRYVNVGENACEECSVCLCEISQGGEIMQLPCDHIFHAVCLDKWLVSYGHCTCPFCRASLFPSAAPSPSSGASTVLYSGSDVEVLSFNFFGSSPRRRNSWDLM</sequence>
<evidence type="ECO:0000256" key="2">
    <source>
        <dbReference type="ARBA" id="ARBA00022771"/>
    </source>
</evidence>
<organism evidence="7 8">
    <name type="scientific">Daucus carota subsp. sativus</name>
    <name type="common">Carrot</name>
    <dbReference type="NCBI Taxonomy" id="79200"/>
    <lineage>
        <taxon>Eukaryota</taxon>
        <taxon>Viridiplantae</taxon>
        <taxon>Streptophyta</taxon>
        <taxon>Embryophyta</taxon>
        <taxon>Tracheophyta</taxon>
        <taxon>Spermatophyta</taxon>
        <taxon>Magnoliopsida</taxon>
        <taxon>eudicotyledons</taxon>
        <taxon>Gunneridae</taxon>
        <taxon>Pentapetalae</taxon>
        <taxon>asterids</taxon>
        <taxon>campanulids</taxon>
        <taxon>Apiales</taxon>
        <taxon>Apiaceae</taxon>
        <taxon>Apioideae</taxon>
        <taxon>Scandiceae</taxon>
        <taxon>Daucinae</taxon>
        <taxon>Daucus</taxon>
        <taxon>Daucus sect. Daucus</taxon>
    </lineage>
</organism>
<feature type="domain" description="RING-type" evidence="6">
    <location>
        <begin position="67"/>
        <end position="110"/>
    </location>
</feature>
<evidence type="ECO:0000259" key="6">
    <source>
        <dbReference type="PROSITE" id="PS50089"/>
    </source>
</evidence>
<keyword evidence="1" id="KW-0479">Metal-binding</keyword>
<accession>A0AAF0XSY7</accession>
<dbReference type="Gene3D" id="3.30.40.10">
    <property type="entry name" value="Zinc/RING finger domain, C3HC4 (zinc finger)"/>
    <property type="match status" value="1"/>
</dbReference>
<keyword evidence="5" id="KW-0812">Transmembrane</keyword>
<evidence type="ECO:0000256" key="3">
    <source>
        <dbReference type="ARBA" id="ARBA00022833"/>
    </source>
</evidence>
<keyword evidence="5" id="KW-1133">Transmembrane helix</keyword>
<dbReference type="PROSITE" id="PS50089">
    <property type="entry name" value="ZF_RING_2"/>
    <property type="match status" value="1"/>
</dbReference>
<dbReference type="AlphaFoldDB" id="A0AAF0XSY7"/>
<keyword evidence="3" id="KW-0862">Zinc</keyword>
<dbReference type="InterPro" id="IPR001841">
    <property type="entry name" value="Znf_RING"/>
</dbReference>
<dbReference type="SMART" id="SM00184">
    <property type="entry name" value="RING"/>
    <property type="match status" value="1"/>
</dbReference>
<dbReference type="SUPFAM" id="SSF57850">
    <property type="entry name" value="RING/U-box"/>
    <property type="match status" value="1"/>
</dbReference>
<dbReference type="Proteomes" id="UP000077755">
    <property type="component" value="Chromosome 8"/>
</dbReference>
<keyword evidence="5" id="KW-0472">Membrane</keyword>
<dbReference type="InterPro" id="IPR013083">
    <property type="entry name" value="Znf_RING/FYVE/PHD"/>
</dbReference>
<dbReference type="EMBL" id="CP093350">
    <property type="protein sequence ID" value="WOH13405.1"/>
    <property type="molecule type" value="Genomic_DNA"/>
</dbReference>
<dbReference type="PANTHER" id="PTHR45969">
    <property type="entry name" value="RING ZINC FINGER PROTEIN-RELATED"/>
    <property type="match status" value="1"/>
</dbReference>
<reference evidence="7" key="2">
    <citation type="submission" date="2022-03" db="EMBL/GenBank/DDBJ databases">
        <title>Draft title - Genomic analysis of global carrot germplasm unveils the trajectory of domestication and the origin of high carotenoid orange carrot.</title>
        <authorList>
            <person name="Iorizzo M."/>
            <person name="Ellison S."/>
            <person name="Senalik D."/>
            <person name="Macko-Podgorni A."/>
            <person name="Grzebelus D."/>
            <person name="Bostan H."/>
            <person name="Rolling W."/>
            <person name="Curaba J."/>
            <person name="Simon P."/>
        </authorList>
    </citation>
    <scope>NUCLEOTIDE SEQUENCE</scope>
    <source>
        <tissue evidence="7">Leaf</tissue>
    </source>
</reference>
<dbReference type="GO" id="GO:0061630">
    <property type="term" value="F:ubiquitin protein ligase activity"/>
    <property type="evidence" value="ECO:0007669"/>
    <property type="project" value="TreeGrafter"/>
</dbReference>
<evidence type="ECO:0000256" key="4">
    <source>
        <dbReference type="PROSITE-ProRule" id="PRU00175"/>
    </source>
</evidence>
<evidence type="ECO:0000313" key="8">
    <source>
        <dbReference type="Proteomes" id="UP000077755"/>
    </source>
</evidence>